<protein>
    <submittedName>
        <fullName evidence="1">Uncharacterized protein</fullName>
    </submittedName>
</protein>
<dbReference type="EMBL" id="FQYY01000002">
    <property type="protein sequence ID" value="SHI47230.1"/>
    <property type="molecule type" value="Genomic_DNA"/>
</dbReference>
<dbReference type="RefSeq" id="WP_073148035.1">
    <property type="nucleotide sequence ID" value="NZ_FQYY01000002.1"/>
</dbReference>
<keyword evidence="2" id="KW-1185">Reference proteome</keyword>
<sequence>MKKIFLLLTIIFLNSCKNSKENSSKLEEENSKIKTKETLGEQKKVSINQTQLSQPTYYDFSNVSFNSDYQKNIEHLLSNDSIPDKFTIQIPKGNIKKTKSYLLIKSTKKDTILFRSFETWELIYGYSLDQIYSDKEVIEHIKKRVSQNFEENSFIKITETKLDFFNNSDPDEFENYETFIYCKEKGLPIYQFTLWNENSTFYGFSVKEKKLVPIMYCC</sequence>
<dbReference type="AlphaFoldDB" id="A0A1M6BEQ4"/>
<reference evidence="1 2" key="1">
    <citation type="submission" date="2016-11" db="EMBL/GenBank/DDBJ databases">
        <authorList>
            <person name="Jaros S."/>
            <person name="Januszkiewicz K."/>
            <person name="Wedrychowicz H."/>
        </authorList>
    </citation>
    <scope>NUCLEOTIDE SEQUENCE [LARGE SCALE GENOMIC DNA]</scope>
    <source>
        <strain evidence="1 2">DSM 21425</strain>
    </source>
</reference>
<dbReference type="OrthoDB" id="1351350at2"/>
<evidence type="ECO:0000313" key="2">
    <source>
        <dbReference type="Proteomes" id="UP000184225"/>
    </source>
</evidence>
<gene>
    <name evidence="1" type="ORF">SAMN04488096_1024</name>
</gene>
<proteinExistence type="predicted"/>
<accession>A0A1M6BEQ4</accession>
<evidence type="ECO:0000313" key="1">
    <source>
        <dbReference type="EMBL" id="SHI47230.1"/>
    </source>
</evidence>
<name>A0A1M6BEQ4_9FLAO</name>
<organism evidence="1 2">
    <name type="scientific">Mesonia phycicola</name>
    <dbReference type="NCBI Taxonomy" id="579105"/>
    <lineage>
        <taxon>Bacteria</taxon>
        <taxon>Pseudomonadati</taxon>
        <taxon>Bacteroidota</taxon>
        <taxon>Flavobacteriia</taxon>
        <taxon>Flavobacteriales</taxon>
        <taxon>Flavobacteriaceae</taxon>
        <taxon>Mesonia</taxon>
    </lineage>
</organism>
<dbReference type="Proteomes" id="UP000184225">
    <property type="component" value="Unassembled WGS sequence"/>
</dbReference>